<reference evidence="4 5" key="1">
    <citation type="submission" date="2023-04" db="EMBL/GenBank/DDBJ databases">
        <authorList>
            <person name="Hsu D."/>
        </authorList>
    </citation>
    <scope>NUCLEOTIDE SEQUENCE [LARGE SCALE GENOMIC DNA]</scope>
    <source>
        <strain evidence="4 5">MK1</strain>
    </source>
</reference>
<protein>
    <submittedName>
        <fullName evidence="4">ABC-ATPase domain-containing protein</fullName>
    </submittedName>
</protein>
<dbReference type="Pfam" id="PF20446">
    <property type="entry name" value="ABC_N"/>
    <property type="match status" value="1"/>
</dbReference>
<evidence type="ECO:0000259" key="3">
    <source>
        <dbReference type="Pfam" id="PF21117"/>
    </source>
</evidence>
<name>A0AAU0UPX7_9FIRM</name>
<evidence type="ECO:0000313" key="4">
    <source>
        <dbReference type="EMBL" id="WRO22427.1"/>
    </source>
</evidence>
<dbReference type="EMBL" id="CP121694">
    <property type="protein sequence ID" value="WRO22427.1"/>
    <property type="molecule type" value="Genomic_DNA"/>
</dbReference>
<gene>
    <name evidence="4" type="ORF">MFMK1_002256</name>
</gene>
<dbReference type="InterPro" id="IPR049069">
    <property type="entry name" value="MRB1590-like_C"/>
</dbReference>
<dbReference type="Pfam" id="PF09818">
    <property type="entry name" value="ABC_ATPase"/>
    <property type="match status" value="1"/>
</dbReference>
<dbReference type="InterPro" id="IPR046834">
    <property type="entry name" value="ABC_ATPase_C"/>
</dbReference>
<dbReference type="PANTHER" id="PTHR38149:SF1">
    <property type="entry name" value="ATPASE"/>
    <property type="match status" value="1"/>
</dbReference>
<feature type="domain" description="ATPase of the ABC class N-terminal" evidence="2">
    <location>
        <begin position="5"/>
        <end position="165"/>
    </location>
</feature>
<dbReference type="SUPFAM" id="SSF52540">
    <property type="entry name" value="P-loop containing nucleoside triphosphate hydrolases"/>
    <property type="match status" value="1"/>
</dbReference>
<feature type="domain" description="MRB1590-like C-terminal" evidence="3">
    <location>
        <begin position="469"/>
        <end position="570"/>
    </location>
</feature>
<dbReference type="PANTHER" id="PTHR38149">
    <property type="entry name" value="ATPASE"/>
    <property type="match status" value="1"/>
</dbReference>
<evidence type="ECO:0000259" key="2">
    <source>
        <dbReference type="Pfam" id="PF20446"/>
    </source>
</evidence>
<feature type="domain" description="ATPase of the ABC class C-terminal" evidence="1">
    <location>
        <begin position="170"/>
        <end position="450"/>
    </location>
</feature>
<dbReference type="InterPro" id="IPR027417">
    <property type="entry name" value="P-loop_NTPase"/>
</dbReference>
<organism evidence="4 5">
    <name type="scientific">Metallumcola ferriviriculae</name>
    <dbReference type="NCBI Taxonomy" id="3039180"/>
    <lineage>
        <taxon>Bacteria</taxon>
        <taxon>Bacillati</taxon>
        <taxon>Bacillota</taxon>
        <taxon>Clostridia</taxon>
        <taxon>Neomoorellales</taxon>
        <taxon>Desulfitibacteraceae</taxon>
        <taxon>Metallumcola</taxon>
    </lineage>
</organism>
<dbReference type="RefSeq" id="WP_366921839.1">
    <property type="nucleotide sequence ID" value="NZ_CP121694.1"/>
</dbReference>
<dbReference type="AlphaFoldDB" id="A0AAU0UPX7"/>
<dbReference type="Pfam" id="PF21117">
    <property type="entry name" value="MRB1590_C"/>
    <property type="match status" value="1"/>
</dbReference>
<evidence type="ECO:0000313" key="5">
    <source>
        <dbReference type="Proteomes" id="UP001329915"/>
    </source>
</evidence>
<evidence type="ECO:0000259" key="1">
    <source>
        <dbReference type="Pfam" id="PF09818"/>
    </source>
</evidence>
<sequence>MLTLQQLREKLFNIDGKGYKAYKNIAGQYQGENFKLYIDYVQGDPFASPSRVRLCVAQQTALFPVDSYSTRIRNTALTDFLNRQAVKAIEKSAKGSRGTGKSGMIAVDKPGQQILSRTAVAINNDFVELRASIGLPARGRRVLGKQAAAMFLDELPQIIDNCLLYNSLPQHSLWEHIYSVEDQEHLRASLADKGLVAFVGNGSILPRKSGVSDRPLSIDKAVSFKSPALLEITLELPHAGKVTGMGFTNGVTLITGGGYHGKSTLLQAIQKGIYNHIPGDGREKVVSLPSAVKIRAEDGRRVERVDISPFINNLPYGLNTKNFSSEDASGSTSQAANIMEALEIQSELLLLDEDTSATNFMIRDVRMQQLVTKNKEPITPFIDKVRLLVNQLEVSTVLVVGGSGDYLDVADTVIMMDEYYPLDVTRTAKDIAARIKTGRNDEGGTVFGSIPSRIVDAKSINPQKGKKRKISARGVTSLQFGVYTIDLSQVEQLVDISQTQAIGDIIVYMSKNYLNGTTLAKALERVYQDIERYGLDIISPFYGQHPGDYALPRLYEVAAAINRLRSLRIRGGTL</sequence>
<dbReference type="Proteomes" id="UP001329915">
    <property type="component" value="Chromosome"/>
</dbReference>
<keyword evidence="5" id="KW-1185">Reference proteome</keyword>
<dbReference type="InterPro" id="IPR019195">
    <property type="entry name" value="ABC_ATPase_put"/>
</dbReference>
<dbReference type="KEGG" id="dbc:MFMK1_002256"/>
<dbReference type="InterPro" id="IPR046833">
    <property type="entry name" value="ABC_N"/>
</dbReference>
<accession>A0AAU0UPX7</accession>
<proteinExistence type="predicted"/>